<name>A0ABR4C827_9HELO</name>
<dbReference type="Proteomes" id="UP001595075">
    <property type="component" value="Unassembled WGS sequence"/>
</dbReference>
<dbReference type="Gene3D" id="1.10.30.10">
    <property type="entry name" value="High mobility group box domain"/>
    <property type="match status" value="1"/>
</dbReference>
<evidence type="ECO:0000259" key="5">
    <source>
        <dbReference type="PROSITE" id="PS50118"/>
    </source>
</evidence>
<dbReference type="InterPro" id="IPR050140">
    <property type="entry name" value="SRY-related_HMG-box_TF-like"/>
</dbReference>
<dbReference type="InterPro" id="IPR009071">
    <property type="entry name" value="HMG_box_dom"/>
</dbReference>
<keyword evidence="7" id="KW-1185">Reference proteome</keyword>
<accession>A0ABR4C827</accession>
<comment type="caution">
    <text evidence="6">The sequence shown here is derived from an EMBL/GenBank/DDBJ whole genome shotgun (WGS) entry which is preliminary data.</text>
</comment>
<gene>
    <name evidence="6" type="ORF">VTL71DRAFT_3116</name>
</gene>
<protein>
    <recommendedName>
        <fullName evidence="5">HMG box domain-containing protein</fullName>
    </recommendedName>
</protein>
<keyword evidence="3" id="KW-0539">Nucleus</keyword>
<feature type="region of interest" description="Disordered" evidence="4">
    <location>
        <begin position="141"/>
        <end position="167"/>
    </location>
</feature>
<dbReference type="CDD" id="cd01389">
    <property type="entry name" value="HMG-box_ROX1-like"/>
    <property type="match status" value="1"/>
</dbReference>
<sequence>MSSQFSFPPGHVVPAPAQLYAGQLQGFPVSSVPLQPNEFTHWFETTVALEHANLKCLMTISLAKLSGWDSRVRAYMVEVYRKISGHEDIIIVRCNKLPRVFIGPRQYFDRNVKYAEVAGDLPIIVEDDATVFSNFNTNPEAHDHFSAPEDAPSSAGPDTNNGNVPPVPITTATRRGARNGVARPPNCFILFRQHLHPLVVRDNPGVHNNVISAIISKMWHAAPASIIAQYQELAKQAKAQHLANNPNYQYQPRKSSEKKRRMTKKKAATLERAAAQTGPYTFAAGSTFEAILPTDSATRTDIVNHNLSVTYPNMEPQGSGSDIMKPDTFSEVQTDELQSSAEAFALLNAGPRDDFEVQITADHPEIVYLDQAILDENRAIAFAGVTETQQEFADMYEMINGVNVGGPPELEGFTTISNDLYVYDPPTYDHDLHGLFYGTD</sequence>
<dbReference type="PANTHER" id="PTHR10270">
    <property type="entry name" value="SOX TRANSCRIPTION FACTOR"/>
    <property type="match status" value="1"/>
</dbReference>
<organism evidence="6 7">
    <name type="scientific">Oculimacula yallundae</name>
    <dbReference type="NCBI Taxonomy" id="86028"/>
    <lineage>
        <taxon>Eukaryota</taxon>
        <taxon>Fungi</taxon>
        <taxon>Dikarya</taxon>
        <taxon>Ascomycota</taxon>
        <taxon>Pezizomycotina</taxon>
        <taxon>Leotiomycetes</taxon>
        <taxon>Helotiales</taxon>
        <taxon>Ploettnerulaceae</taxon>
        <taxon>Oculimacula</taxon>
    </lineage>
</organism>
<dbReference type="EMBL" id="JAZHXI010000012">
    <property type="protein sequence ID" value="KAL2065446.1"/>
    <property type="molecule type" value="Genomic_DNA"/>
</dbReference>
<dbReference type="PROSITE" id="PS50118">
    <property type="entry name" value="HMG_BOX_2"/>
    <property type="match status" value="1"/>
</dbReference>
<dbReference type="PANTHER" id="PTHR10270:SF161">
    <property type="entry name" value="SEX-DETERMINING REGION Y PROTEIN"/>
    <property type="match status" value="1"/>
</dbReference>
<feature type="DNA-binding region" description="HMG box" evidence="3">
    <location>
        <begin position="181"/>
        <end position="249"/>
    </location>
</feature>
<feature type="compositionally biased region" description="Polar residues" evidence="4">
    <location>
        <begin position="242"/>
        <end position="253"/>
    </location>
</feature>
<dbReference type="InterPro" id="IPR036910">
    <property type="entry name" value="HMG_box_dom_sf"/>
</dbReference>
<dbReference type="SUPFAM" id="SSF47095">
    <property type="entry name" value="HMG-box"/>
    <property type="match status" value="1"/>
</dbReference>
<dbReference type="SMART" id="SM00398">
    <property type="entry name" value="HMG"/>
    <property type="match status" value="1"/>
</dbReference>
<reference evidence="6 7" key="1">
    <citation type="journal article" date="2024" name="Commun. Biol.">
        <title>Comparative genomic analysis of thermophilic fungi reveals convergent evolutionary adaptations and gene losses.</title>
        <authorList>
            <person name="Steindorff A.S."/>
            <person name="Aguilar-Pontes M.V."/>
            <person name="Robinson A.J."/>
            <person name="Andreopoulos B."/>
            <person name="LaButti K."/>
            <person name="Kuo A."/>
            <person name="Mondo S."/>
            <person name="Riley R."/>
            <person name="Otillar R."/>
            <person name="Haridas S."/>
            <person name="Lipzen A."/>
            <person name="Grimwood J."/>
            <person name="Schmutz J."/>
            <person name="Clum A."/>
            <person name="Reid I.D."/>
            <person name="Moisan M.C."/>
            <person name="Butler G."/>
            <person name="Nguyen T.T.M."/>
            <person name="Dewar K."/>
            <person name="Conant G."/>
            <person name="Drula E."/>
            <person name="Henrissat B."/>
            <person name="Hansel C."/>
            <person name="Singer S."/>
            <person name="Hutchinson M.I."/>
            <person name="de Vries R.P."/>
            <person name="Natvig D.O."/>
            <person name="Powell A.J."/>
            <person name="Tsang A."/>
            <person name="Grigoriev I.V."/>
        </authorList>
    </citation>
    <scope>NUCLEOTIDE SEQUENCE [LARGE SCALE GENOMIC DNA]</scope>
    <source>
        <strain evidence="6 7">CBS 494.80</strain>
    </source>
</reference>
<feature type="domain" description="HMG box" evidence="5">
    <location>
        <begin position="181"/>
        <end position="249"/>
    </location>
</feature>
<evidence type="ECO:0000313" key="6">
    <source>
        <dbReference type="EMBL" id="KAL2065446.1"/>
    </source>
</evidence>
<evidence type="ECO:0000256" key="1">
    <source>
        <dbReference type="ARBA" id="ARBA00023125"/>
    </source>
</evidence>
<evidence type="ECO:0000256" key="3">
    <source>
        <dbReference type="PROSITE-ProRule" id="PRU00267"/>
    </source>
</evidence>
<dbReference type="Pfam" id="PF00505">
    <property type="entry name" value="HMG_box"/>
    <property type="match status" value="1"/>
</dbReference>
<keyword evidence="1 3" id="KW-0238">DNA-binding</keyword>
<evidence type="ECO:0000256" key="2">
    <source>
        <dbReference type="ARBA" id="ARBA00023163"/>
    </source>
</evidence>
<keyword evidence="2" id="KW-0804">Transcription</keyword>
<evidence type="ECO:0000256" key="4">
    <source>
        <dbReference type="SAM" id="MobiDB-lite"/>
    </source>
</evidence>
<proteinExistence type="predicted"/>
<evidence type="ECO:0000313" key="7">
    <source>
        <dbReference type="Proteomes" id="UP001595075"/>
    </source>
</evidence>
<feature type="region of interest" description="Disordered" evidence="4">
    <location>
        <begin position="242"/>
        <end position="262"/>
    </location>
</feature>